<comment type="caution">
    <text evidence="3">The sequence shown here is derived from an EMBL/GenBank/DDBJ whole genome shotgun (WGS) entry which is preliminary data.</text>
</comment>
<reference evidence="4" key="1">
    <citation type="journal article" date="2019" name="Int. J. Syst. Evol. Microbiol.">
        <title>The Global Catalogue of Microorganisms (GCM) 10K type strain sequencing project: providing services to taxonomists for standard genome sequencing and annotation.</title>
        <authorList>
            <consortium name="The Broad Institute Genomics Platform"/>
            <consortium name="The Broad Institute Genome Sequencing Center for Infectious Disease"/>
            <person name="Wu L."/>
            <person name="Ma J."/>
        </authorList>
    </citation>
    <scope>NUCLEOTIDE SEQUENCE [LARGE SCALE GENOMIC DNA]</scope>
    <source>
        <strain evidence="4">JCM 18303</strain>
    </source>
</reference>
<feature type="region of interest" description="Disordered" evidence="1">
    <location>
        <begin position="118"/>
        <end position="157"/>
    </location>
</feature>
<feature type="compositionally biased region" description="Low complexity" evidence="1">
    <location>
        <begin position="135"/>
        <end position="145"/>
    </location>
</feature>
<evidence type="ECO:0008006" key="5">
    <source>
        <dbReference type="Google" id="ProtNLM"/>
    </source>
</evidence>
<keyword evidence="4" id="KW-1185">Reference proteome</keyword>
<keyword evidence="2" id="KW-0472">Membrane</keyword>
<evidence type="ECO:0000256" key="1">
    <source>
        <dbReference type="SAM" id="MobiDB-lite"/>
    </source>
</evidence>
<gene>
    <name evidence="3" type="ORF">GCM10023321_29590</name>
</gene>
<feature type="transmembrane region" description="Helical" evidence="2">
    <location>
        <begin position="6"/>
        <end position="25"/>
    </location>
</feature>
<protein>
    <recommendedName>
        <fullName evidence="5">Integral membrane protein</fullName>
    </recommendedName>
</protein>
<dbReference type="Proteomes" id="UP001428817">
    <property type="component" value="Unassembled WGS sequence"/>
</dbReference>
<sequence length="157" mass="16465">MGNSGYLLILLIGAVIVIVDGQLIFRKSPAYLDEVYQNPGRSRQVSGLVAVLFHLVMLGLVALVASIGLDENPSARSVISRVGVLLLLTALGHAGTMSVLSRLRDQQQSTKIAEATVGAHIERDGEPPKPPAPRVGTVGDTTGDGHVVKAPADQEPT</sequence>
<evidence type="ECO:0000313" key="4">
    <source>
        <dbReference type="Proteomes" id="UP001428817"/>
    </source>
</evidence>
<evidence type="ECO:0000256" key="2">
    <source>
        <dbReference type="SAM" id="Phobius"/>
    </source>
</evidence>
<keyword evidence="2" id="KW-0812">Transmembrane</keyword>
<organism evidence="3 4">
    <name type="scientific">Pseudonocardia eucalypti</name>
    <dbReference type="NCBI Taxonomy" id="648755"/>
    <lineage>
        <taxon>Bacteria</taxon>
        <taxon>Bacillati</taxon>
        <taxon>Actinomycetota</taxon>
        <taxon>Actinomycetes</taxon>
        <taxon>Pseudonocardiales</taxon>
        <taxon>Pseudonocardiaceae</taxon>
        <taxon>Pseudonocardia</taxon>
    </lineage>
</organism>
<dbReference type="EMBL" id="BAABJP010000010">
    <property type="protein sequence ID" value="GAA5155669.1"/>
    <property type="molecule type" value="Genomic_DNA"/>
</dbReference>
<proteinExistence type="predicted"/>
<feature type="transmembrane region" description="Helical" evidence="2">
    <location>
        <begin position="45"/>
        <end position="67"/>
    </location>
</feature>
<evidence type="ECO:0000313" key="3">
    <source>
        <dbReference type="EMBL" id="GAA5155669.1"/>
    </source>
</evidence>
<keyword evidence="2" id="KW-1133">Transmembrane helix</keyword>
<accession>A0ABP9Q382</accession>
<dbReference type="RefSeq" id="WP_185064005.1">
    <property type="nucleotide sequence ID" value="NZ_BAABJP010000010.1"/>
</dbReference>
<feature type="transmembrane region" description="Helical" evidence="2">
    <location>
        <begin position="79"/>
        <end position="100"/>
    </location>
</feature>
<name>A0ABP9Q382_9PSEU</name>